<dbReference type="Pfam" id="PF01979">
    <property type="entry name" value="Amidohydro_1"/>
    <property type="match status" value="1"/>
</dbReference>
<evidence type="ECO:0000313" key="11">
    <source>
        <dbReference type="Proteomes" id="UP000284178"/>
    </source>
</evidence>
<evidence type="ECO:0000256" key="6">
    <source>
        <dbReference type="PIRSR" id="PIRSR038994-1"/>
    </source>
</evidence>
<keyword evidence="2 8" id="KW-0479">Metal-binding</keyword>
<dbReference type="PANTHER" id="PTHR11113:SF14">
    <property type="entry name" value="N-ACETYLGLUCOSAMINE-6-PHOSPHATE DEACETYLASE"/>
    <property type="match status" value="1"/>
</dbReference>
<gene>
    <name evidence="10" type="primary">nagA</name>
    <name evidence="10" type="ORF">DWY25_00315</name>
</gene>
<dbReference type="GO" id="GO:0008448">
    <property type="term" value="F:N-acetylglucosamine-6-phosphate deacetylase activity"/>
    <property type="evidence" value="ECO:0007669"/>
    <property type="project" value="UniProtKB-EC"/>
</dbReference>
<dbReference type="InterPro" id="IPR011059">
    <property type="entry name" value="Metal-dep_hydrolase_composite"/>
</dbReference>
<evidence type="ECO:0000256" key="1">
    <source>
        <dbReference type="ARBA" id="ARBA00010716"/>
    </source>
</evidence>
<dbReference type="EMBL" id="QRUP01000001">
    <property type="protein sequence ID" value="RGR76770.1"/>
    <property type="molecule type" value="Genomic_DNA"/>
</dbReference>
<dbReference type="GeneID" id="83013855"/>
<dbReference type="GO" id="GO:0046872">
    <property type="term" value="F:metal ion binding"/>
    <property type="evidence" value="ECO:0007669"/>
    <property type="project" value="UniProtKB-KW"/>
</dbReference>
<organism evidence="10 11">
    <name type="scientific">Holdemania filiformis</name>
    <dbReference type="NCBI Taxonomy" id="61171"/>
    <lineage>
        <taxon>Bacteria</taxon>
        <taxon>Bacillati</taxon>
        <taxon>Bacillota</taxon>
        <taxon>Erysipelotrichia</taxon>
        <taxon>Erysipelotrichales</taxon>
        <taxon>Erysipelotrichaceae</taxon>
        <taxon>Holdemania</taxon>
    </lineage>
</organism>
<comment type="similarity">
    <text evidence="1 5">Belongs to the metallo-dependent hydrolases superfamily. NagA family.</text>
</comment>
<sequence>MKIRCNEIVTPAGVIDGLVIVEDGKIAQIVPAAELKEEAWDEDWRGYKLLPGLIDIHTHGYYGYSALSTKPEDFHALSKQMAAVGVTSYLVTAGDHNETEMENLAAIAQAIGEQKQGLNGEARMLGIHMEGPFLNPNRRGAFQPEELLEPSVEKMRAYIEASQGQIQTMTMAPELDPQGELIRFCRSQNVLLSGGHTVATFAEYNRAIEQGLACSTHTGNAMRQMDRREPGAYGAALLSDQIFSEVICDLFHISQPMLEIMFRIKPMSRFIMISDSGPMSGLPAGVYTIRGHKRTISEAGLVLLEDGTIAGSSKNMLYGVRNLAEILLKPITEIVKMTSENPADLFSLPHKGSIAAGKDADLIVVDADFQLMKTFVEGRCAYQKGDVLTVNPDFLKTSVA</sequence>
<evidence type="ECO:0000259" key="9">
    <source>
        <dbReference type="Pfam" id="PF01979"/>
    </source>
</evidence>
<evidence type="ECO:0000256" key="2">
    <source>
        <dbReference type="ARBA" id="ARBA00022723"/>
    </source>
</evidence>
<evidence type="ECO:0000256" key="5">
    <source>
        <dbReference type="PIRNR" id="PIRNR038994"/>
    </source>
</evidence>
<evidence type="ECO:0000256" key="3">
    <source>
        <dbReference type="ARBA" id="ARBA00022801"/>
    </source>
</evidence>
<dbReference type="Gene3D" id="2.30.40.10">
    <property type="entry name" value="Urease, subunit C, domain 1"/>
    <property type="match status" value="1"/>
</dbReference>
<dbReference type="NCBIfam" id="TIGR00221">
    <property type="entry name" value="nagA"/>
    <property type="match status" value="1"/>
</dbReference>
<comment type="caution">
    <text evidence="10">The sequence shown here is derived from an EMBL/GenBank/DDBJ whole genome shotgun (WGS) entry which is preliminary data.</text>
</comment>
<proteinExistence type="inferred from homology"/>
<feature type="binding site" evidence="8">
    <location>
        <position position="130"/>
    </location>
    <ligand>
        <name>Zn(2+)</name>
        <dbReference type="ChEBI" id="CHEBI:29105"/>
    </ligand>
</feature>
<feature type="active site" description="Proton donor/acceptor" evidence="6">
    <location>
        <position position="275"/>
    </location>
</feature>
<feature type="binding site" evidence="8">
    <location>
        <position position="217"/>
    </location>
    <ligand>
        <name>Zn(2+)</name>
        <dbReference type="ChEBI" id="CHEBI:29105"/>
    </ligand>
</feature>
<feature type="binding site" evidence="7">
    <location>
        <position position="228"/>
    </location>
    <ligand>
        <name>substrate</name>
    </ligand>
</feature>
<dbReference type="InterPro" id="IPR006680">
    <property type="entry name" value="Amidohydro-rel"/>
</dbReference>
<keyword evidence="3 5" id="KW-0378">Hydrolase</keyword>
<dbReference type="PIRSF" id="PIRSF038994">
    <property type="entry name" value="NagA"/>
    <property type="match status" value="1"/>
</dbReference>
<reference evidence="10 11" key="1">
    <citation type="submission" date="2018-08" db="EMBL/GenBank/DDBJ databases">
        <title>A genome reference for cultivated species of the human gut microbiota.</title>
        <authorList>
            <person name="Zou Y."/>
            <person name="Xue W."/>
            <person name="Luo G."/>
        </authorList>
    </citation>
    <scope>NUCLEOTIDE SEQUENCE [LARGE SCALE GENOMIC DNA]</scope>
    <source>
        <strain evidence="10 11">AF24-29</strain>
    </source>
</reference>
<dbReference type="SUPFAM" id="SSF51338">
    <property type="entry name" value="Composite domain of metallo-dependent hydrolases"/>
    <property type="match status" value="1"/>
</dbReference>
<feature type="binding site" evidence="7">
    <location>
        <begin position="309"/>
        <end position="311"/>
    </location>
    <ligand>
        <name>substrate</name>
    </ligand>
</feature>
<comment type="cofactor">
    <cofactor evidence="8">
        <name>a divalent metal cation</name>
        <dbReference type="ChEBI" id="CHEBI:60240"/>
    </cofactor>
    <text evidence="8">Binds 1 divalent metal cation per subunit.</text>
</comment>
<dbReference type="SUPFAM" id="SSF51556">
    <property type="entry name" value="Metallo-dependent hydrolases"/>
    <property type="match status" value="1"/>
</dbReference>
<evidence type="ECO:0000256" key="4">
    <source>
        <dbReference type="ARBA" id="ARBA00023277"/>
    </source>
</evidence>
<dbReference type="InterPro" id="IPR032466">
    <property type="entry name" value="Metal_Hydrolase"/>
</dbReference>
<protein>
    <submittedName>
        <fullName evidence="10">N-acetylglucosamine-6-phosphate deacetylase</fullName>
        <ecNumber evidence="10">3.5.1.25</ecNumber>
    </submittedName>
</protein>
<feature type="binding site" evidence="7">
    <location>
        <position position="141"/>
    </location>
    <ligand>
        <name>substrate</name>
    </ligand>
</feature>
<dbReference type="PANTHER" id="PTHR11113">
    <property type="entry name" value="N-ACETYLGLUCOSAMINE-6-PHOSPHATE DEACETYLASE"/>
    <property type="match status" value="1"/>
</dbReference>
<evidence type="ECO:0000313" key="10">
    <source>
        <dbReference type="EMBL" id="RGR76770.1"/>
    </source>
</evidence>
<name>A0A412G629_9FIRM</name>
<dbReference type="EC" id="3.5.1.25" evidence="10"/>
<feature type="binding site" evidence="8">
    <location>
        <position position="196"/>
    </location>
    <ligand>
        <name>Zn(2+)</name>
        <dbReference type="ChEBI" id="CHEBI:29105"/>
    </ligand>
</feature>
<evidence type="ECO:0000256" key="7">
    <source>
        <dbReference type="PIRSR" id="PIRSR038994-2"/>
    </source>
</evidence>
<feature type="binding site" evidence="7">
    <location>
        <begin position="220"/>
        <end position="221"/>
    </location>
    <ligand>
        <name>substrate</name>
    </ligand>
</feature>
<feature type="binding site" evidence="7">
    <location>
        <position position="252"/>
    </location>
    <ligand>
        <name>substrate</name>
    </ligand>
</feature>
<dbReference type="RefSeq" id="WP_117892241.1">
    <property type="nucleotide sequence ID" value="NZ_CABJCV010000001.1"/>
</dbReference>
<dbReference type="AlphaFoldDB" id="A0A412G629"/>
<accession>A0A412G629</accession>
<dbReference type="Gene3D" id="3.20.20.140">
    <property type="entry name" value="Metal-dependent hydrolases"/>
    <property type="match status" value="1"/>
</dbReference>
<evidence type="ECO:0000256" key="8">
    <source>
        <dbReference type="PIRSR" id="PIRSR038994-3"/>
    </source>
</evidence>
<keyword evidence="4 5" id="KW-0119">Carbohydrate metabolism</keyword>
<dbReference type="GO" id="GO:0006046">
    <property type="term" value="P:N-acetylglucosamine catabolic process"/>
    <property type="evidence" value="ECO:0007669"/>
    <property type="project" value="TreeGrafter"/>
</dbReference>
<keyword evidence="11" id="KW-1185">Reference proteome</keyword>
<feature type="domain" description="Amidohydrolase-related" evidence="9">
    <location>
        <begin position="49"/>
        <end position="376"/>
    </location>
</feature>
<dbReference type="InterPro" id="IPR003764">
    <property type="entry name" value="GlcNAc_6-P_deAcase"/>
</dbReference>
<dbReference type="Proteomes" id="UP000284178">
    <property type="component" value="Unassembled WGS sequence"/>
</dbReference>